<evidence type="ECO:0000313" key="2">
    <source>
        <dbReference type="Proteomes" id="UP000618460"/>
    </source>
</evidence>
<reference evidence="1" key="2">
    <citation type="submission" date="2020-09" db="EMBL/GenBank/DDBJ databases">
        <authorList>
            <person name="Sun Q."/>
            <person name="Zhou Y."/>
        </authorList>
    </citation>
    <scope>NUCLEOTIDE SEQUENCE</scope>
    <source>
        <strain evidence="1">CGMCC 1.6333</strain>
    </source>
</reference>
<name>A0A917WTM9_9BACI</name>
<keyword evidence="2" id="KW-1185">Reference proteome</keyword>
<sequence>MSIIVDITDTFPTRDTLAIATVNLHSLLIVSGVLLKVDDLTDQYYVELPQATDGHAFVELCEEATNEKVHDSMVFQYEEYIRSLEFDSRSDSIPYTYRLERERIEKVEL</sequence>
<dbReference type="AlphaFoldDB" id="A0A917WTM9"/>
<dbReference type="Proteomes" id="UP000618460">
    <property type="component" value="Unassembled WGS sequence"/>
</dbReference>
<evidence type="ECO:0000313" key="1">
    <source>
        <dbReference type="EMBL" id="GGM28271.1"/>
    </source>
</evidence>
<reference evidence="1" key="1">
    <citation type="journal article" date="2014" name="Int. J. Syst. Evol. Microbiol.">
        <title>Complete genome sequence of Corynebacterium casei LMG S-19264T (=DSM 44701T), isolated from a smear-ripened cheese.</title>
        <authorList>
            <consortium name="US DOE Joint Genome Institute (JGI-PGF)"/>
            <person name="Walter F."/>
            <person name="Albersmeier A."/>
            <person name="Kalinowski J."/>
            <person name="Ruckert C."/>
        </authorList>
    </citation>
    <scope>NUCLEOTIDE SEQUENCE</scope>
    <source>
        <strain evidence="1">CGMCC 1.6333</strain>
    </source>
</reference>
<dbReference type="EMBL" id="BMLG01000004">
    <property type="protein sequence ID" value="GGM28271.1"/>
    <property type="molecule type" value="Genomic_DNA"/>
</dbReference>
<accession>A0A917WTM9</accession>
<organism evidence="1 2">
    <name type="scientific">Paraliobacillus quinghaiensis</name>
    <dbReference type="NCBI Taxonomy" id="470815"/>
    <lineage>
        <taxon>Bacteria</taxon>
        <taxon>Bacillati</taxon>
        <taxon>Bacillota</taxon>
        <taxon>Bacilli</taxon>
        <taxon>Bacillales</taxon>
        <taxon>Bacillaceae</taxon>
        <taxon>Paraliobacillus</taxon>
    </lineage>
</organism>
<gene>
    <name evidence="1" type="ORF">GCM10011351_12730</name>
</gene>
<comment type="caution">
    <text evidence="1">The sequence shown here is derived from an EMBL/GenBank/DDBJ whole genome shotgun (WGS) entry which is preliminary data.</text>
</comment>
<protein>
    <submittedName>
        <fullName evidence="1">Uncharacterized protein</fullName>
    </submittedName>
</protein>
<proteinExistence type="predicted"/>
<dbReference type="RefSeq" id="WP_162879141.1">
    <property type="nucleotide sequence ID" value="NZ_BMLG01000004.1"/>
</dbReference>